<dbReference type="EMBL" id="NDXW01000010">
    <property type="protein sequence ID" value="RDH41304.1"/>
    <property type="molecule type" value="Genomic_DNA"/>
</dbReference>
<keyword evidence="2" id="KW-1185">Reference proteome</keyword>
<evidence type="ECO:0000313" key="1">
    <source>
        <dbReference type="EMBL" id="RDH41304.1"/>
    </source>
</evidence>
<accession>A0A4P9VG06</accession>
<reference evidence="1 2" key="1">
    <citation type="submission" date="2017-04" db="EMBL/GenBank/DDBJ databases">
        <title>Draft genome sequence of Zooshikella ganghwensis VG4 isolated from Red Sea sediments.</title>
        <authorList>
            <person name="Rehman Z."/>
            <person name="Alam I."/>
            <person name="Kamau A."/>
            <person name="Bajic V."/>
            <person name="Leiknes T."/>
        </authorList>
    </citation>
    <scope>NUCLEOTIDE SEQUENCE [LARGE SCALE GENOMIC DNA]</scope>
    <source>
        <strain evidence="1 2">VG4</strain>
    </source>
</reference>
<organism evidence="1 2">
    <name type="scientific">Zooshikella ganghwensis</name>
    <dbReference type="NCBI Taxonomy" id="202772"/>
    <lineage>
        <taxon>Bacteria</taxon>
        <taxon>Pseudomonadati</taxon>
        <taxon>Pseudomonadota</taxon>
        <taxon>Gammaproteobacteria</taxon>
        <taxon>Oceanospirillales</taxon>
        <taxon>Zooshikellaceae</taxon>
        <taxon>Zooshikella</taxon>
    </lineage>
</organism>
<evidence type="ECO:0000313" key="2">
    <source>
        <dbReference type="Proteomes" id="UP000257039"/>
    </source>
</evidence>
<dbReference type="Proteomes" id="UP000257039">
    <property type="component" value="Unassembled WGS sequence"/>
</dbReference>
<sequence length="61" mass="7348">MYQIVYRLMTGCMAAEEILYFCQWFPFFSSYYLAFCHECILQIKYSAEIMLPEMVMFEGIC</sequence>
<comment type="caution">
    <text evidence="1">The sequence shown here is derived from an EMBL/GenBank/DDBJ whole genome shotgun (WGS) entry which is preliminary data.</text>
</comment>
<proteinExistence type="predicted"/>
<dbReference type="AlphaFoldDB" id="A0A4P9VG06"/>
<gene>
    <name evidence="1" type="ORF">B9G39_28975</name>
</gene>
<name>A0A4P9VG06_9GAMM</name>
<protein>
    <submittedName>
        <fullName evidence="1">Uncharacterized protein</fullName>
    </submittedName>
</protein>